<evidence type="ECO:0000259" key="1">
    <source>
        <dbReference type="PROSITE" id="PS50164"/>
    </source>
</evidence>
<comment type="caution">
    <text evidence="2">The sequence shown here is derived from an EMBL/GenBank/DDBJ whole genome shotgun (WGS) entry which is preliminary data.</text>
</comment>
<dbReference type="Gene3D" id="3.40.1440.10">
    <property type="entry name" value="GIY-YIG endonuclease"/>
    <property type="match status" value="1"/>
</dbReference>
<dbReference type="InterPro" id="IPR050190">
    <property type="entry name" value="UPF0213_domain"/>
</dbReference>
<protein>
    <recommendedName>
        <fullName evidence="1">GIY-YIG domain-containing protein</fullName>
    </recommendedName>
</protein>
<feature type="domain" description="GIY-YIG" evidence="1">
    <location>
        <begin position="21"/>
        <end position="96"/>
    </location>
</feature>
<dbReference type="PANTHER" id="PTHR34477:SF1">
    <property type="entry name" value="UPF0213 PROTEIN YHBQ"/>
    <property type="match status" value="1"/>
</dbReference>
<dbReference type="InterPro" id="IPR035901">
    <property type="entry name" value="GIY-YIG_endonuc_sf"/>
</dbReference>
<accession>A0A0F9EEE7</accession>
<name>A0A0F9EEE7_9ZZZZ</name>
<dbReference type="PANTHER" id="PTHR34477">
    <property type="entry name" value="UPF0213 PROTEIN YHBQ"/>
    <property type="match status" value="1"/>
</dbReference>
<gene>
    <name evidence="2" type="ORF">LCGC14_2084640</name>
</gene>
<dbReference type="Pfam" id="PF01541">
    <property type="entry name" value="GIY-YIG"/>
    <property type="match status" value="1"/>
</dbReference>
<dbReference type="InterPro" id="IPR000305">
    <property type="entry name" value="GIY-YIG_endonuc"/>
</dbReference>
<dbReference type="AlphaFoldDB" id="A0A0F9EEE7"/>
<dbReference type="SUPFAM" id="SSF82771">
    <property type="entry name" value="GIY-YIG endonuclease"/>
    <property type="match status" value="1"/>
</dbReference>
<evidence type="ECO:0000313" key="2">
    <source>
        <dbReference type="EMBL" id="KKL72463.1"/>
    </source>
</evidence>
<organism evidence="2">
    <name type="scientific">marine sediment metagenome</name>
    <dbReference type="NCBI Taxonomy" id="412755"/>
    <lineage>
        <taxon>unclassified sequences</taxon>
        <taxon>metagenomes</taxon>
        <taxon>ecological metagenomes</taxon>
    </lineage>
</organism>
<sequence>MTSQSAKSLTNPENSTLINPAIWSLYIVQTRLGHWYTGISPDVAKRFAAHQAGKGAKNLKGKGPLILIYQCEVGSRSEATKLEIKIKQLSKAQKRVFVATGQQPKVLSYPADQ</sequence>
<dbReference type="PROSITE" id="PS50164">
    <property type="entry name" value="GIY_YIG"/>
    <property type="match status" value="1"/>
</dbReference>
<reference evidence="2" key="1">
    <citation type="journal article" date="2015" name="Nature">
        <title>Complex archaea that bridge the gap between prokaryotes and eukaryotes.</title>
        <authorList>
            <person name="Spang A."/>
            <person name="Saw J.H."/>
            <person name="Jorgensen S.L."/>
            <person name="Zaremba-Niedzwiedzka K."/>
            <person name="Martijn J."/>
            <person name="Lind A.E."/>
            <person name="van Eijk R."/>
            <person name="Schleper C."/>
            <person name="Guy L."/>
            <person name="Ettema T.J."/>
        </authorList>
    </citation>
    <scope>NUCLEOTIDE SEQUENCE</scope>
</reference>
<dbReference type="EMBL" id="LAZR01025267">
    <property type="protein sequence ID" value="KKL72463.1"/>
    <property type="molecule type" value="Genomic_DNA"/>
</dbReference>
<proteinExistence type="predicted"/>
<dbReference type="CDD" id="cd10456">
    <property type="entry name" value="GIY-YIG_UPF0213"/>
    <property type="match status" value="1"/>
</dbReference>